<dbReference type="PROSITE" id="PS51677">
    <property type="entry name" value="NODB"/>
    <property type="match status" value="1"/>
</dbReference>
<feature type="signal peptide" evidence="4">
    <location>
        <begin position="1"/>
        <end position="25"/>
    </location>
</feature>
<feature type="region of interest" description="Disordered" evidence="3">
    <location>
        <begin position="24"/>
        <end position="45"/>
    </location>
</feature>
<evidence type="ECO:0000256" key="2">
    <source>
        <dbReference type="ARBA" id="ARBA00022801"/>
    </source>
</evidence>
<feature type="domain" description="NodB homology" evidence="5">
    <location>
        <begin position="56"/>
        <end position="232"/>
    </location>
</feature>
<dbReference type="PANTHER" id="PTHR10587">
    <property type="entry name" value="GLYCOSYL TRANSFERASE-RELATED"/>
    <property type="match status" value="1"/>
</dbReference>
<proteinExistence type="predicted"/>
<feature type="chain" id="PRO_5046702800" evidence="4">
    <location>
        <begin position="26"/>
        <end position="257"/>
    </location>
</feature>
<keyword evidence="4" id="KW-0732">Signal</keyword>
<evidence type="ECO:0000259" key="5">
    <source>
        <dbReference type="PROSITE" id="PS51677"/>
    </source>
</evidence>
<dbReference type="Gene3D" id="3.20.20.370">
    <property type="entry name" value="Glycoside hydrolase/deacetylase"/>
    <property type="match status" value="1"/>
</dbReference>
<gene>
    <name evidence="6" type="ORF">HD595_005969</name>
</gene>
<dbReference type="PANTHER" id="PTHR10587:SF133">
    <property type="entry name" value="CHITIN DEACETYLASE 1-RELATED"/>
    <property type="match status" value="1"/>
</dbReference>
<dbReference type="Pfam" id="PF01522">
    <property type="entry name" value="Polysacc_deac_1"/>
    <property type="match status" value="1"/>
</dbReference>
<sequence>MSRQKSSLLAIAVVTLALTPVPALAQTPTPTPAPKPAVAAKKPAAKKTPVDCEQVKCLALTFDDGPGKYAGKLLDTLKKYDAKATFFLEGQYVKARPAFVKRMVQEGHDVGNHSYTHPDFTKLEPAAIRSEIQKTQDAVKKAAGVEPKLLRPPYGLADIQVSEVAAEFDMPIILWTAGSRDWDTKNVGAIEKQTLAVAQQDGIILMHDWVKQTVDAMPSLIKTLQGKGYHLVTVSDIVKRQNLQPGDAFPLPEGWEN</sequence>
<comment type="caution">
    <text evidence="6">The sequence shown here is derived from an EMBL/GenBank/DDBJ whole genome shotgun (WGS) entry which is preliminary data.</text>
</comment>
<protein>
    <submittedName>
        <fullName evidence="6">Peptidoglycan/xylan/chitin deacetylase (PgdA/CDA1 family)</fullName>
    </submittedName>
</protein>
<dbReference type="InterPro" id="IPR050248">
    <property type="entry name" value="Polysacc_deacetylase_ArnD"/>
</dbReference>
<evidence type="ECO:0000313" key="7">
    <source>
        <dbReference type="Proteomes" id="UP001320766"/>
    </source>
</evidence>
<evidence type="ECO:0000256" key="4">
    <source>
        <dbReference type="SAM" id="SignalP"/>
    </source>
</evidence>
<dbReference type="RefSeq" id="WP_253774759.1">
    <property type="nucleotide sequence ID" value="NZ_BAAAVE010000021.1"/>
</dbReference>
<name>A0ABT1K758_9ACTN</name>
<dbReference type="Proteomes" id="UP001320766">
    <property type="component" value="Unassembled WGS sequence"/>
</dbReference>
<evidence type="ECO:0000256" key="1">
    <source>
        <dbReference type="ARBA" id="ARBA00022723"/>
    </source>
</evidence>
<accession>A0ABT1K758</accession>
<keyword evidence="2" id="KW-0378">Hydrolase</keyword>
<evidence type="ECO:0000313" key="6">
    <source>
        <dbReference type="EMBL" id="MCP2349847.1"/>
    </source>
</evidence>
<organism evidence="6 7">
    <name type="scientific">Nonomuraea roseoviolacea subsp. carminata</name>
    <dbReference type="NCBI Taxonomy" id="160689"/>
    <lineage>
        <taxon>Bacteria</taxon>
        <taxon>Bacillati</taxon>
        <taxon>Actinomycetota</taxon>
        <taxon>Actinomycetes</taxon>
        <taxon>Streptosporangiales</taxon>
        <taxon>Streptosporangiaceae</taxon>
        <taxon>Nonomuraea</taxon>
    </lineage>
</organism>
<keyword evidence="1" id="KW-0479">Metal-binding</keyword>
<reference evidence="6 7" key="1">
    <citation type="submission" date="2022-06" db="EMBL/GenBank/DDBJ databases">
        <title>Sequencing the genomes of 1000 actinobacteria strains.</title>
        <authorList>
            <person name="Klenk H.-P."/>
        </authorList>
    </citation>
    <scope>NUCLEOTIDE SEQUENCE [LARGE SCALE GENOMIC DNA]</scope>
    <source>
        <strain evidence="6 7">DSM 44170</strain>
    </source>
</reference>
<dbReference type="InterPro" id="IPR002509">
    <property type="entry name" value="NODB_dom"/>
</dbReference>
<keyword evidence="7" id="KW-1185">Reference proteome</keyword>
<dbReference type="SUPFAM" id="SSF88713">
    <property type="entry name" value="Glycoside hydrolase/deacetylase"/>
    <property type="match status" value="1"/>
</dbReference>
<evidence type="ECO:0000256" key="3">
    <source>
        <dbReference type="SAM" id="MobiDB-lite"/>
    </source>
</evidence>
<dbReference type="InterPro" id="IPR011330">
    <property type="entry name" value="Glyco_hydro/deAcase_b/a-brl"/>
</dbReference>
<dbReference type="EMBL" id="JAMZEC010000001">
    <property type="protein sequence ID" value="MCP2349847.1"/>
    <property type="molecule type" value="Genomic_DNA"/>
</dbReference>